<organism evidence="11 12">
    <name type="scientific">Geodermatophilus pulveris</name>
    <dbReference type="NCBI Taxonomy" id="1564159"/>
    <lineage>
        <taxon>Bacteria</taxon>
        <taxon>Bacillati</taxon>
        <taxon>Actinomycetota</taxon>
        <taxon>Actinomycetes</taxon>
        <taxon>Geodermatophilales</taxon>
        <taxon>Geodermatophilaceae</taxon>
        <taxon>Geodermatophilus</taxon>
    </lineage>
</organism>
<dbReference type="GO" id="GO:0005737">
    <property type="term" value="C:cytoplasm"/>
    <property type="evidence" value="ECO:0007669"/>
    <property type="project" value="TreeGrafter"/>
</dbReference>
<evidence type="ECO:0000256" key="2">
    <source>
        <dbReference type="ARBA" id="ARBA00008072"/>
    </source>
</evidence>
<dbReference type="InterPro" id="IPR036291">
    <property type="entry name" value="NAD(P)-bd_dom_sf"/>
</dbReference>
<dbReference type="GO" id="GO:0004022">
    <property type="term" value="F:alcohol dehydrogenase (NAD+) activity"/>
    <property type="evidence" value="ECO:0007669"/>
    <property type="project" value="UniProtKB-EC"/>
</dbReference>
<evidence type="ECO:0000256" key="5">
    <source>
        <dbReference type="ARBA" id="ARBA00022833"/>
    </source>
</evidence>
<dbReference type="SUPFAM" id="SSF51735">
    <property type="entry name" value="NAD(P)-binding Rossmann-fold domains"/>
    <property type="match status" value="1"/>
</dbReference>
<comment type="catalytic activity">
    <reaction evidence="7">
        <text>a secondary alcohol + NAD(+) = a ketone + NADH + H(+)</text>
        <dbReference type="Rhea" id="RHEA:10740"/>
        <dbReference type="ChEBI" id="CHEBI:15378"/>
        <dbReference type="ChEBI" id="CHEBI:17087"/>
        <dbReference type="ChEBI" id="CHEBI:35681"/>
        <dbReference type="ChEBI" id="CHEBI:57540"/>
        <dbReference type="ChEBI" id="CHEBI:57945"/>
        <dbReference type="EC" id="1.1.1.1"/>
    </reaction>
</comment>
<evidence type="ECO:0000256" key="7">
    <source>
        <dbReference type="ARBA" id="ARBA00049164"/>
    </source>
</evidence>
<dbReference type="Pfam" id="PF08240">
    <property type="entry name" value="ADH_N"/>
    <property type="match status" value="1"/>
</dbReference>
<dbReference type="InterPro" id="IPR013154">
    <property type="entry name" value="ADH-like_N"/>
</dbReference>
<dbReference type="SMART" id="SM00829">
    <property type="entry name" value="PKS_ER"/>
    <property type="match status" value="1"/>
</dbReference>
<dbReference type="InterPro" id="IPR020843">
    <property type="entry name" value="ER"/>
</dbReference>
<name>A0A239FSZ3_9ACTN</name>
<accession>A0A239FSZ3</accession>
<gene>
    <name evidence="11" type="ORF">SAMN06893096_105215</name>
</gene>
<protein>
    <recommendedName>
        <fullName evidence="3">alcohol dehydrogenase</fullName>
        <ecNumber evidence="3">1.1.1.1</ecNumber>
    </recommendedName>
</protein>
<comment type="cofactor">
    <cofactor evidence="1 9">
        <name>Zn(2+)</name>
        <dbReference type="ChEBI" id="CHEBI:29105"/>
    </cofactor>
</comment>
<evidence type="ECO:0000256" key="1">
    <source>
        <dbReference type="ARBA" id="ARBA00001947"/>
    </source>
</evidence>
<keyword evidence="6" id="KW-0560">Oxidoreductase</keyword>
<keyword evidence="12" id="KW-1185">Reference proteome</keyword>
<dbReference type="RefSeq" id="WP_089306022.1">
    <property type="nucleotide sequence ID" value="NZ_FZOO01000005.1"/>
</dbReference>
<dbReference type="GO" id="GO:0008270">
    <property type="term" value="F:zinc ion binding"/>
    <property type="evidence" value="ECO:0007669"/>
    <property type="project" value="InterPro"/>
</dbReference>
<evidence type="ECO:0000256" key="4">
    <source>
        <dbReference type="ARBA" id="ARBA00022723"/>
    </source>
</evidence>
<evidence type="ECO:0000256" key="3">
    <source>
        <dbReference type="ARBA" id="ARBA00013190"/>
    </source>
</evidence>
<dbReference type="EMBL" id="FZOO01000005">
    <property type="protein sequence ID" value="SNS59273.1"/>
    <property type="molecule type" value="Genomic_DNA"/>
</dbReference>
<sequence>MRAVRFSGVGRPLTVEDVEALRPGPGEVLLDVAAAGVCGTELHFLDGLLTPARTPITLGHEVAGVVAALGEGVDGVAVGDRVAVHYLHACHRCRWCTAGDDHLCDAPLGFLAFATDGGFAEQVAVPASSVVPVPEGVDLPTAATLCCSGTTALHAVAVAEVRSGADAVVYGVGGVGLALVQVLREAGARVVAVGRSRAKLELARELGAGVTVDASCTDVAAAVREATDGRGADVVFELVGTKETGVAALAALGKRGTLVYVGYSADRVEVDPLAMVVPEQRIVTSVGNRRAELVAALDLAARGRLVTSVTTHPLADAARVLEDLRAGRVVGRAVLVP</sequence>
<dbReference type="EC" id="1.1.1.1" evidence="3"/>
<dbReference type="InterPro" id="IPR011032">
    <property type="entry name" value="GroES-like_sf"/>
</dbReference>
<comment type="catalytic activity">
    <reaction evidence="8">
        <text>a primary alcohol + NAD(+) = an aldehyde + NADH + H(+)</text>
        <dbReference type="Rhea" id="RHEA:10736"/>
        <dbReference type="ChEBI" id="CHEBI:15378"/>
        <dbReference type="ChEBI" id="CHEBI:15734"/>
        <dbReference type="ChEBI" id="CHEBI:17478"/>
        <dbReference type="ChEBI" id="CHEBI:57540"/>
        <dbReference type="ChEBI" id="CHEBI:57945"/>
        <dbReference type="EC" id="1.1.1.1"/>
    </reaction>
</comment>
<evidence type="ECO:0000256" key="6">
    <source>
        <dbReference type="ARBA" id="ARBA00023002"/>
    </source>
</evidence>
<dbReference type="PANTHER" id="PTHR42940">
    <property type="entry name" value="ALCOHOL DEHYDROGENASE 1-RELATED"/>
    <property type="match status" value="1"/>
</dbReference>
<dbReference type="SUPFAM" id="SSF50129">
    <property type="entry name" value="GroES-like"/>
    <property type="match status" value="1"/>
</dbReference>
<dbReference type="InterPro" id="IPR013149">
    <property type="entry name" value="ADH-like_C"/>
</dbReference>
<comment type="similarity">
    <text evidence="2 9">Belongs to the zinc-containing alcohol dehydrogenase family.</text>
</comment>
<evidence type="ECO:0000256" key="8">
    <source>
        <dbReference type="ARBA" id="ARBA00049243"/>
    </source>
</evidence>
<dbReference type="InterPro" id="IPR002328">
    <property type="entry name" value="ADH_Zn_CS"/>
</dbReference>
<dbReference type="Proteomes" id="UP000198373">
    <property type="component" value="Unassembled WGS sequence"/>
</dbReference>
<evidence type="ECO:0000313" key="11">
    <source>
        <dbReference type="EMBL" id="SNS59273.1"/>
    </source>
</evidence>
<keyword evidence="4 9" id="KW-0479">Metal-binding</keyword>
<evidence type="ECO:0000313" key="12">
    <source>
        <dbReference type="Proteomes" id="UP000198373"/>
    </source>
</evidence>
<dbReference type="Gene3D" id="3.90.180.10">
    <property type="entry name" value="Medium-chain alcohol dehydrogenases, catalytic domain"/>
    <property type="match status" value="1"/>
</dbReference>
<dbReference type="Pfam" id="PF00107">
    <property type="entry name" value="ADH_zinc_N"/>
    <property type="match status" value="1"/>
</dbReference>
<proteinExistence type="inferred from homology"/>
<dbReference type="OrthoDB" id="334894at2"/>
<keyword evidence="5 9" id="KW-0862">Zinc</keyword>
<dbReference type="PANTHER" id="PTHR42940:SF8">
    <property type="entry name" value="VACUOLAR PROTEIN SORTING-ASSOCIATED PROTEIN 11"/>
    <property type="match status" value="1"/>
</dbReference>
<feature type="domain" description="Enoyl reductase (ER)" evidence="10">
    <location>
        <begin position="10"/>
        <end position="335"/>
    </location>
</feature>
<evidence type="ECO:0000259" key="10">
    <source>
        <dbReference type="SMART" id="SM00829"/>
    </source>
</evidence>
<evidence type="ECO:0000256" key="9">
    <source>
        <dbReference type="RuleBase" id="RU361277"/>
    </source>
</evidence>
<reference evidence="12" key="1">
    <citation type="submission" date="2017-06" db="EMBL/GenBank/DDBJ databases">
        <authorList>
            <person name="Varghese N."/>
            <person name="Submissions S."/>
        </authorList>
    </citation>
    <scope>NUCLEOTIDE SEQUENCE [LARGE SCALE GENOMIC DNA]</scope>
    <source>
        <strain evidence="12">DSM 46839</strain>
    </source>
</reference>
<dbReference type="PROSITE" id="PS00059">
    <property type="entry name" value="ADH_ZINC"/>
    <property type="match status" value="1"/>
</dbReference>
<dbReference type="AlphaFoldDB" id="A0A239FSZ3"/>